<dbReference type="PROSITE" id="PS50932">
    <property type="entry name" value="HTH_LACI_2"/>
    <property type="match status" value="1"/>
</dbReference>
<keyword evidence="3" id="KW-0804">Transcription</keyword>
<evidence type="ECO:0000256" key="3">
    <source>
        <dbReference type="ARBA" id="ARBA00023163"/>
    </source>
</evidence>
<dbReference type="Pfam" id="PF00356">
    <property type="entry name" value="LacI"/>
    <property type="match status" value="1"/>
</dbReference>
<dbReference type="Proteomes" id="UP001238334">
    <property type="component" value="Chromosome"/>
</dbReference>
<feature type="domain" description="HTH lacI-type" evidence="4">
    <location>
        <begin position="13"/>
        <end position="67"/>
    </location>
</feature>
<evidence type="ECO:0000313" key="6">
    <source>
        <dbReference type="Proteomes" id="UP001238334"/>
    </source>
</evidence>
<evidence type="ECO:0000256" key="2">
    <source>
        <dbReference type="ARBA" id="ARBA00023125"/>
    </source>
</evidence>
<accession>A0A9Y2KX52</accession>
<protein>
    <submittedName>
        <fullName evidence="5">LacI family DNA-binding transcriptional regulator</fullName>
    </submittedName>
</protein>
<dbReference type="InterPro" id="IPR028082">
    <property type="entry name" value="Peripla_BP_I"/>
</dbReference>
<dbReference type="CDD" id="cd06278">
    <property type="entry name" value="PBP1_LacI-like"/>
    <property type="match status" value="1"/>
</dbReference>
<dbReference type="InterPro" id="IPR046335">
    <property type="entry name" value="LacI/GalR-like_sensor"/>
</dbReference>
<name>A0A9Y2KX52_9RHOB</name>
<dbReference type="SUPFAM" id="SSF53822">
    <property type="entry name" value="Periplasmic binding protein-like I"/>
    <property type="match status" value="1"/>
</dbReference>
<dbReference type="AlphaFoldDB" id="A0A9Y2KX52"/>
<dbReference type="Gene3D" id="3.40.50.2300">
    <property type="match status" value="2"/>
</dbReference>
<reference evidence="5 6" key="1">
    <citation type="submission" date="2023-06" db="EMBL/GenBank/DDBJ databases">
        <title>Parasedimentitalea psychrophila sp. nov., a psychrophilic bacterium isolated from deep-sea sediment.</title>
        <authorList>
            <person name="Li A."/>
        </authorList>
    </citation>
    <scope>NUCLEOTIDE SEQUENCE [LARGE SCALE GENOMIC DNA]</scope>
    <source>
        <strain evidence="5 6">QS115</strain>
    </source>
</reference>
<dbReference type="InterPro" id="IPR000843">
    <property type="entry name" value="HTH_LacI"/>
</dbReference>
<gene>
    <name evidence="5" type="ORF">QPJ95_17095</name>
</gene>
<evidence type="ECO:0000256" key="1">
    <source>
        <dbReference type="ARBA" id="ARBA00023015"/>
    </source>
</evidence>
<dbReference type="RefSeq" id="WP_270919537.1">
    <property type="nucleotide sequence ID" value="NZ_CP127247.1"/>
</dbReference>
<dbReference type="GO" id="GO:0003700">
    <property type="term" value="F:DNA-binding transcription factor activity"/>
    <property type="evidence" value="ECO:0007669"/>
    <property type="project" value="TreeGrafter"/>
</dbReference>
<dbReference type="Pfam" id="PF13377">
    <property type="entry name" value="Peripla_BP_3"/>
    <property type="match status" value="1"/>
</dbReference>
<dbReference type="PANTHER" id="PTHR30146:SF154">
    <property type="entry name" value="TRANSCRIPTION REGULATOR, MEMBER OF GALR FAMILY"/>
    <property type="match status" value="1"/>
</dbReference>
<dbReference type="CDD" id="cd01392">
    <property type="entry name" value="HTH_LacI"/>
    <property type="match status" value="1"/>
</dbReference>
<keyword evidence="6" id="KW-1185">Reference proteome</keyword>
<evidence type="ECO:0000259" key="4">
    <source>
        <dbReference type="PROSITE" id="PS50932"/>
    </source>
</evidence>
<organism evidence="5 6">
    <name type="scientific">Parasedimentitalea psychrophila</name>
    <dbReference type="NCBI Taxonomy" id="2997337"/>
    <lineage>
        <taxon>Bacteria</taxon>
        <taxon>Pseudomonadati</taxon>
        <taxon>Pseudomonadota</taxon>
        <taxon>Alphaproteobacteria</taxon>
        <taxon>Rhodobacterales</taxon>
        <taxon>Paracoccaceae</taxon>
        <taxon>Parasedimentitalea</taxon>
    </lineage>
</organism>
<keyword evidence="1" id="KW-0805">Transcription regulation</keyword>
<dbReference type="PANTHER" id="PTHR30146">
    <property type="entry name" value="LACI-RELATED TRANSCRIPTIONAL REPRESSOR"/>
    <property type="match status" value="1"/>
</dbReference>
<sequence>MTDTPDEQRPETVTADDVAALAGVSRWTVNRAYKQKASISAKSREKVMLAAKQLGYVPDLLAASLASDKSNLVALLIDDFSNPHKLVMLERLTRILRQGGWDTLLVNTLNESDPSSALLNASQRRVDAAILIGSRYDDKGLATALGARRVRKLIVFARFSENPDTISICCDDQIAMSTVADYVIQKGYRRPFFLAGPQTSTAHLMRKETFFSRWHQEYGVKPDFIAVPAYDQRLAYDQLADHLSTQQAADLPDIIVCENDALAMGAVDAIKHKCGLRVPEDIAVIGFDDVPQASSPHYRLTTYRQPITAMAEALVQVLQGNHGAGALCQFSGELIIRSSA</sequence>
<evidence type="ECO:0000313" key="5">
    <source>
        <dbReference type="EMBL" id="WIY24298.1"/>
    </source>
</evidence>
<dbReference type="GO" id="GO:0000976">
    <property type="term" value="F:transcription cis-regulatory region binding"/>
    <property type="evidence" value="ECO:0007669"/>
    <property type="project" value="TreeGrafter"/>
</dbReference>
<dbReference type="EMBL" id="CP127247">
    <property type="protein sequence ID" value="WIY24298.1"/>
    <property type="molecule type" value="Genomic_DNA"/>
</dbReference>
<dbReference type="KEGG" id="ppso:QPJ95_17095"/>
<dbReference type="SMART" id="SM00354">
    <property type="entry name" value="HTH_LACI"/>
    <property type="match status" value="1"/>
</dbReference>
<dbReference type="InterPro" id="IPR010982">
    <property type="entry name" value="Lambda_DNA-bd_dom_sf"/>
</dbReference>
<dbReference type="SUPFAM" id="SSF47413">
    <property type="entry name" value="lambda repressor-like DNA-binding domains"/>
    <property type="match status" value="1"/>
</dbReference>
<dbReference type="Gene3D" id="1.10.260.40">
    <property type="entry name" value="lambda repressor-like DNA-binding domains"/>
    <property type="match status" value="1"/>
</dbReference>
<proteinExistence type="predicted"/>
<keyword evidence="2 5" id="KW-0238">DNA-binding</keyword>